<dbReference type="EMBL" id="AP012489">
    <property type="protein sequence ID" value="BAN89824.1"/>
    <property type="molecule type" value="Genomic_DNA"/>
</dbReference>
<keyword evidence="5" id="KW-0051">Antiviral defense</keyword>
<dbReference type="SUPFAM" id="SSF52540">
    <property type="entry name" value="P-loop containing nucleoside triphosphate hydrolases"/>
    <property type="match status" value="1"/>
</dbReference>
<dbReference type="InterPro" id="IPR001650">
    <property type="entry name" value="Helicase_C-like"/>
</dbReference>
<dbReference type="SMART" id="SM00490">
    <property type="entry name" value="HELICc"/>
    <property type="match status" value="1"/>
</dbReference>
<dbReference type="InterPro" id="IPR054712">
    <property type="entry name" value="Cas3-like_dom"/>
</dbReference>
<dbReference type="Pfam" id="PF22590">
    <property type="entry name" value="Cas3-like_C_2"/>
    <property type="match status" value="1"/>
</dbReference>
<evidence type="ECO:0000256" key="3">
    <source>
        <dbReference type="ARBA" id="ARBA00022806"/>
    </source>
</evidence>
<dbReference type="GO" id="GO:0016787">
    <property type="term" value="F:hydrolase activity"/>
    <property type="evidence" value="ECO:0007669"/>
    <property type="project" value="UniProtKB-KW"/>
</dbReference>
<evidence type="ECO:0000256" key="4">
    <source>
        <dbReference type="ARBA" id="ARBA00022840"/>
    </source>
</evidence>
<dbReference type="GeneID" id="17109849"/>
<feature type="domain" description="Helicase C-terminal" evidence="6">
    <location>
        <begin position="250"/>
        <end position="402"/>
    </location>
</feature>
<dbReference type="KEGG" id="acj:ACAM_0355"/>
<dbReference type="PANTHER" id="PTHR47963:SF9">
    <property type="entry name" value="CRISPR-ASSOCIATED ENDONUCLEASE_HELICASE CAS3"/>
    <property type="match status" value="1"/>
</dbReference>
<sequence>MRPLMAEAYRGLAEGVAPIVVAPTGYGKTMASPEMAERAVKEGLAGGLIHIAPLRSLVRKIYEAAFKARGGGYQFHSPASLEPDRKSPYLLKTLVAVSLDSYLWTLYRIPVVEAASIERGLSEGHYYPAAASIFTSVNVFDEAHIFLGETGDQGLVVESVKAAVRLLAAAKTPLVIETATMPRSILNGIARLVERQGMEPRVYTLPCIARSLNLENDGLEYRGVDDREWLDGASRIHWTTLYREEWTGRVFNEIISDARKGKVLVVLNTVSRAVEIYKELVERTVGEGMRITLIHGRLSAGDRASAEDSLGFDGEGHIVVATPLVEAGVDVNSTAVYTEVAPAENLVQRAGRACRRGRALGSCMENGGKVVIVGGEGDATIYSTEAVRASLDAVKSMSGNIDWRYPCGESSYISLLIRSEANTTHTTYIAKGRRIYENLFAAYLSSDGRPSALLSVLDNTELCSLLRTGVMVEVLVDNRDSVTVDLYWALRNAESVLETHGRAPTLVLIDPESGSVLAESRAENLWRLWKSMGRWTGCRRLLSALYRDLHRAARDREIGSRVSWALKAKKGVYKRGLGLGV</sequence>
<evidence type="ECO:0000313" key="7">
    <source>
        <dbReference type="EMBL" id="BAN89824.1"/>
    </source>
</evidence>
<evidence type="ECO:0000259" key="6">
    <source>
        <dbReference type="PROSITE" id="PS51194"/>
    </source>
</evidence>
<reference evidence="7 8" key="1">
    <citation type="journal article" date="2013" name="Appl. Environ. Microbiol.">
        <title>Variation of the Virus-Related Elements within Syntenic Genomes of the Hyperthermophilic Archaeon Aeropyrum.</title>
        <authorList>
            <person name="Daifuku T."/>
            <person name="Yoshida T."/>
            <person name="Kitamura T."/>
            <person name="Kawaichi S."/>
            <person name="Inoue T."/>
            <person name="Nomura K."/>
            <person name="Yoshida Y."/>
            <person name="Kuno S."/>
            <person name="Sako Y."/>
        </authorList>
    </citation>
    <scope>NUCLEOTIDE SEQUENCE [LARGE SCALE GENOMIC DNA]</scope>
    <source>
        <strain evidence="7 8">SY1</strain>
    </source>
</reference>
<keyword evidence="3 7" id="KW-0347">Helicase</keyword>
<name>U3TES0_9CREN</name>
<dbReference type="InterPro" id="IPR006474">
    <property type="entry name" value="Helicase_Cas3_CRISPR-ass_core"/>
</dbReference>
<evidence type="ECO:0000256" key="2">
    <source>
        <dbReference type="ARBA" id="ARBA00022801"/>
    </source>
</evidence>
<gene>
    <name evidence="7" type="ORF">ACAM_0355</name>
</gene>
<dbReference type="GO" id="GO:0051607">
    <property type="term" value="P:defense response to virus"/>
    <property type="evidence" value="ECO:0007669"/>
    <property type="project" value="UniProtKB-KW"/>
</dbReference>
<protein>
    <submittedName>
        <fullName evidence="7">Predicted helicase</fullName>
    </submittedName>
</protein>
<dbReference type="Proteomes" id="UP000016887">
    <property type="component" value="Chromosome"/>
</dbReference>
<evidence type="ECO:0000313" key="8">
    <source>
        <dbReference type="Proteomes" id="UP000016887"/>
    </source>
</evidence>
<dbReference type="GO" id="GO:0003723">
    <property type="term" value="F:RNA binding"/>
    <property type="evidence" value="ECO:0007669"/>
    <property type="project" value="TreeGrafter"/>
</dbReference>
<accession>U3TES0</accession>
<evidence type="ECO:0000256" key="5">
    <source>
        <dbReference type="ARBA" id="ARBA00023118"/>
    </source>
</evidence>
<dbReference type="Pfam" id="PF00270">
    <property type="entry name" value="DEAD"/>
    <property type="match status" value="1"/>
</dbReference>
<evidence type="ECO:0000256" key="1">
    <source>
        <dbReference type="ARBA" id="ARBA00022741"/>
    </source>
</evidence>
<dbReference type="InterPro" id="IPR050547">
    <property type="entry name" value="DEAD_box_RNA_helicases"/>
</dbReference>
<dbReference type="InterPro" id="IPR011545">
    <property type="entry name" value="DEAD/DEAH_box_helicase_dom"/>
</dbReference>
<dbReference type="RefSeq" id="WP_022541101.1">
    <property type="nucleotide sequence ID" value="NC_022521.1"/>
</dbReference>
<dbReference type="PROSITE" id="PS51194">
    <property type="entry name" value="HELICASE_CTER"/>
    <property type="match status" value="1"/>
</dbReference>
<dbReference type="GO" id="GO:0005524">
    <property type="term" value="F:ATP binding"/>
    <property type="evidence" value="ECO:0007669"/>
    <property type="project" value="UniProtKB-KW"/>
</dbReference>
<keyword evidence="2" id="KW-0378">Hydrolase</keyword>
<dbReference type="STRING" id="1198449.ACAM_0355"/>
<dbReference type="GO" id="GO:0003724">
    <property type="term" value="F:RNA helicase activity"/>
    <property type="evidence" value="ECO:0007669"/>
    <property type="project" value="TreeGrafter"/>
</dbReference>
<organism evidence="7 8">
    <name type="scientific">Aeropyrum camini SY1 = JCM 12091</name>
    <dbReference type="NCBI Taxonomy" id="1198449"/>
    <lineage>
        <taxon>Archaea</taxon>
        <taxon>Thermoproteota</taxon>
        <taxon>Thermoprotei</taxon>
        <taxon>Desulfurococcales</taxon>
        <taxon>Desulfurococcaceae</taxon>
        <taxon>Aeropyrum</taxon>
    </lineage>
</organism>
<dbReference type="NCBIfam" id="TIGR01587">
    <property type="entry name" value="cas3_core"/>
    <property type="match status" value="1"/>
</dbReference>
<dbReference type="InterPro" id="IPR027417">
    <property type="entry name" value="P-loop_NTPase"/>
</dbReference>
<dbReference type="Gene3D" id="3.40.50.300">
    <property type="entry name" value="P-loop containing nucleotide triphosphate hydrolases"/>
    <property type="match status" value="2"/>
</dbReference>
<dbReference type="PANTHER" id="PTHR47963">
    <property type="entry name" value="DEAD-BOX ATP-DEPENDENT RNA HELICASE 47, MITOCHONDRIAL"/>
    <property type="match status" value="1"/>
</dbReference>
<keyword evidence="4" id="KW-0067">ATP-binding</keyword>
<keyword evidence="8" id="KW-1185">Reference proteome</keyword>
<dbReference type="AlphaFoldDB" id="U3TES0"/>
<keyword evidence="1" id="KW-0547">Nucleotide-binding</keyword>
<dbReference type="eggNOG" id="arCOG01444">
    <property type="taxonomic scope" value="Archaea"/>
</dbReference>
<proteinExistence type="predicted"/>